<protein>
    <submittedName>
        <fullName evidence="2">Putative membrane protein, TIGR04086 family</fullName>
    </submittedName>
</protein>
<feature type="transmembrane region" description="Helical" evidence="1">
    <location>
        <begin position="17"/>
        <end position="39"/>
    </location>
</feature>
<organism evidence="2 3">
    <name type="scientific">Alicyclobacillus tolerans</name>
    <dbReference type="NCBI Taxonomy" id="90970"/>
    <lineage>
        <taxon>Bacteria</taxon>
        <taxon>Bacillati</taxon>
        <taxon>Bacillota</taxon>
        <taxon>Bacilli</taxon>
        <taxon>Bacillales</taxon>
        <taxon>Alicyclobacillaceae</taxon>
        <taxon>Alicyclobacillus</taxon>
    </lineage>
</organism>
<feature type="transmembrane region" description="Helical" evidence="1">
    <location>
        <begin position="76"/>
        <end position="98"/>
    </location>
</feature>
<name>A0A1M6KA77_9BACL</name>
<dbReference type="Pfam" id="PF12670">
    <property type="entry name" value="DUF3792"/>
    <property type="match status" value="1"/>
</dbReference>
<evidence type="ECO:0000313" key="2">
    <source>
        <dbReference type="EMBL" id="SHJ55832.1"/>
    </source>
</evidence>
<dbReference type="EMBL" id="FRAF01000001">
    <property type="protein sequence ID" value="SHJ55832.1"/>
    <property type="molecule type" value="Genomic_DNA"/>
</dbReference>
<dbReference type="InterPro" id="IPR023804">
    <property type="entry name" value="DUF3792_TM"/>
</dbReference>
<keyword evidence="1" id="KW-1133">Transmembrane helix</keyword>
<feature type="transmembrane region" description="Helical" evidence="1">
    <location>
        <begin position="110"/>
        <end position="128"/>
    </location>
</feature>
<sequence length="135" mass="14711">MPAFNAWEPSDQKTYPVLLGISVAIVLSIAGILISLWLAESYEWDDGMMITSSYIVHALATVCGAYAASRHTVSKPGWYVGGMTGFFFSLIMTGIGFWSFHTFTLDAGGVLRILLMTLAGSFVGIIGAHRHLEKY</sequence>
<keyword evidence="1" id="KW-0812">Transmembrane</keyword>
<dbReference type="NCBIfam" id="TIGR04086">
    <property type="entry name" value="TIGR04086_membr"/>
    <property type="match status" value="1"/>
</dbReference>
<accession>A0A1M6KA77</accession>
<gene>
    <name evidence="2" type="ORF">SAMN05443507_101191</name>
</gene>
<proteinExistence type="predicted"/>
<dbReference type="AlphaFoldDB" id="A0A1M6KA77"/>
<evidence type="ECO:0000256" key="1">
    <source>
        <dbReference type="SAM" id="Phobius"/>
    </source>
</evidence>
<reference evidence="3" key="1">
    <citation type="submission" date="2016-11" db="EMBL/GenBank/DDBJ databases">
        <authorList>
            <person name="Varghese N."/>
            <person name="Submissions S."/>
        </authorList>
    </citation>
    <scope>NUCLEOTIDE SEQUENCE [LARGE SCALE GENOMIC DNA]</scope>
    <source>
        <strain evidence="3">USBA-503</strain>
    </source>
</reference>
<evidence type="ECO:0000313" key="3">
    <source>
        <dbReference type="Proteomes" id="UP000184016"/>
    </source>
</evidence>
<dbReference type="STRING" id="1830138.SAMN05443507_101191"/>
<keyword evidence="3" id="KW-1185">Reference proteome</keyword>
<keyword evidence="1" id="KW-0472">Membrane</keyword>
<dbReference type="Proteomes" id="UP000184016">
    <property type="component" value="Unassembled WGS sequence"/>
</dbReference>
<feature type="transmembrane region" description="Helical" evidence="1">
    <location>
        <begin position="51"/>
        <end position="69"/>
    </location>
</feature>